<dbReference type="InterPro" id="IPR016130">
    <property type="entry name" value="Tyr_Pase_AS"/>
</dbReference>
<evidence type="ECO:0000256" key="13">
    <source>
        <dbReference type="ARBA" id="ARBA00068789"/>
    </source>
</evidence>
<organism evidence="17 18">
    <name type="scientific">Pyrocoelia pectoralis</name>
    <dbReference type="NCBI Taxonomy" id="417401"/>
    <lineage>
        <taxon>Eukaryota</taxon>
        <taxon>Metazoa</taxon>
        <taxon>Ecdysozoa</taxon>
        <taxon>Arthropoda</taxon>
        <taxon>Hexapoda</taxon>
        <taxon>Insecta</taxon>
        <taxon>Pterygota</taxon>
        <taxon>Neoptera</taxon>
        <taxon>Endopterygota</taxon>
        <taxon>Coleoptera</taxon>
        <taxon>Polyphaga</taxon>
        <taxon>Elateriformia</taxon>
        <taxon>Elateroidea</taxon>
        <taxon>Lampyridae</taxon>
        <taxon>Lampyrinae</taxon>
        <taxon>Pyrocoelia</taxon>
    </lineage>
</organism>
<evidence type="ECO:0000256" key="12">
    <source>
        <dbReference type="ARBA" id="ARBA00053915"/>
    </source>
</evidence>
<dbReference type="GO" id="GO:0005634">
    <property type="term" value="C:nucleus"/>
    <property type="evidence" value="ECO:0007669"/>
    <property type="project" value="UniProtKB-SubCell"/>
</dbReference>
<keyword evidence="18" id="KW-1185">Reference proteome</keyword>
<comment type="subcellular location">
    <subcellularLocation>
        <location evidence="2">Cytoplasm</location>
        <location evidence="2">Cytosol</location>
    </subcellularLocation>
    <subcellularLocation>
        <location evidence="1">Nucleus</location>
    </subcellularLocation>
</comment>
<evidence type="ECO:0000256" key="14">
    <source>
        <dbReference type="ARBA" id="ARBA00081937"/>
    </source>
</evidence>
<dbReference type="AlphaFoldDB" id="A0AAN7ZTD9"/>
<dbReference type="Pfam" id="PF22784">
    <property type="entry name" value="PTP-SAK"/>
    <property type="match status" value="1"/>
</dbReference>
<dbReference type="GO" id="GO:0004722">
    <property type="term" value="F:protein serine/threonine phosphatase activity"/>
    <property type="evidence" value="ECO:0007669"/>
    <property type="project" value="UniProtKB-EC"/>
</dbReference>
<evidence type="ECO:0000256" key="8">
    <source>
        <dbReference type="ARBA" id="ARBA00022912"/>
    </source>
</evidence>
<accession>A0AAN7ZTD9</accession>
<dbReference type="InterPro" id="IPR057023">
    <property type="entry name" value="PTP-SAK"/>
</dbReference>
<comment type="caution">
    <text evidence="17">The sequence shown here is derived from an EMBL/GenBank/DDBJ whole genome shotgun (WGS) entry which is preliminary data.</text>
</comment>
<comment type="function">
    <text evidence="12">Protein phosphatase that mediates dephosphorylation of proteins phosphorylated on Tyr and Ser/Thr residues. In vitro, it can dephosphorylate p44-ERK1 (MAPK3) but not p54 SAPK-beta (MAPK10) in vitro. Able to enhance activation of JNK and p38 (MAPK14).</text>
</comment>
<feature type="domain" description="Tyrosine-protein phosphatase" evidence="15">
    <location>
        <begin position="12"/>
        <end position="159"/>
    </location>
</feature>
<evidence type="ECO:0000256" key="11">
    <source>
        <dbReference type="ARBA" id="ARBA00048336"/>
    </source>
</evidence>
<evidence type="ECO:0000256" key="3">
    <source>
        <dbReference type="ARBA" id="ARBA00008601"/>
    </source>
</evidence>
<proteinExistence type="inferred from homology"/>
<evidence type="ECO:0000256" key="1">
    <source>
        <dbReference type="ARBA" id="ARBA00004123"/>
    </source>
</evidence>
<dbReference type="PROSITE" id="PS00383">
    <property type="entry name" value="TYR_PHOSPHATASE_1"/>
    <property type="match status" value="1"/>
</dbReference>
<name>A0AAN7ZTD9_9COLE</name>
<evidence type="ECO:0000256" key="7">
    <source>
        <dbReference type="ARBA" id="ARBA00022801"/>
    </source>
</evidence>
<dbReference type="InterPro" id="IPR050561">
    <property type="entry name" value="PTP"/>
</dbReference>
<evidence type="ECO:0000256" key="6">
    <source>
        <dbReference type="ARBA" id="ARBA00022490"/>
    </source>
</evidence>
<dbReference type="InterPro" id="IPR020422">
    <property type="entry name" value="TYR_PHOSPHATASE_DUAL_dom"/>
</dbReference>
<dbReference type="Gene3D" id="3.90.190.10">
    <property type="entry name" value="Protein tyrosine phosphatase superfamily"/>
    <property type="match status" value="1"/>
</dbReference>
<evidence type="ECO:0000256" key="2">
    <source>
        <dbReference type="ARBA" id="ARBA00004514"/>
    </source>
</evidence>
<evidence type="ECO:0000256" key="5">
    <source>
        <dbReference type="ARBA" id="ARBA00013081"/>
    </source>
</evidence>
<feature type="domain" description="Tyrosine specific protein phosphatases" evidence="16">
    <location>
        <begin position="80"/>
        <end position="145"/>
    </location>
</feature>
<dbReference type="EC" id="3.1.3.16" evidence="5"/>
<dbReference type="PROSITE" id="PS50056">
    <property type="entry name" value="TYR_PHOSPHATASE_2"/>
    <property type="match status" value="1"/>
</dbReference>
<evidence type="ECO:0000259" key="15">
    <source>
        <dbReference type="PROSITE" id="PS50054"/>
    </source>
</evidence>
<evidence type="ECO:0000256" key="4">
    <source>
        <dbReference type="ARBA" id="ARBA00013064"/>
    </source>
</evidence>
<keyword evidence="6" id="KW-0963">Cytoplasm</keyword>
<dbReference type="InterPro" id="IPR000387">
    <property type="entry name" value="Tyr_Pase_dom"/>
</dbReference>
<comment type="similarity">
    <text evidence="3">Belongs to the protein-tyrosine phosphatase family. Non-receptor class dual specificity subfamily.</text>
</comment>
<dbReference type="PROSITE" id="PS50054">
    <property type="entry name" value="TYR_PHOSPHATASE_DUAL"/>
    <property type="match status" value="1"/>
</dbReference>
<dbReference type="PANTHER" id="PTHR23339">
    <property type="entry name" value="TYROSINE SPECIFIC PROTEIN PHOSPHATASE AND DUAL SPECIFICITY PROTEIN PHOSPHATASE"/>
    <property type="match status" value="1"/>
</dbReference>
<dbReference type="GO" id="GO:0005829">
    <property type="term" value="C:cytosol"/>
    <property type="evidence" value="ECO:0007669"/>
    <property type="project" value="UniProtKB-SubCell"/>
</dbReference>
<keyword evidence="8" id="KW-0904">Protein phosphatase</keyword>
<evidence type="ECO:0000256" key="10">
    <source>
        <dbReference type="ARBA" id="ARBA00047761"/>
    </source>
</evidence>
<evidence type="ECO:0000256" key="9">
    <source>
        <dbReference type="ARBA" id="ARBA00023242"/>
    </source>
</evidence>
<evidence type="ECO:0000259" key="16">
    <source>
        <dbReference type="PROSITE" id="PS50056"/>
    </source>
</evidence>
<dbReference type="EMBL" id="JAVRBK010000002">
    <property type="protein sequence ID" value="KAK5647691.1"/>
    <property type="molecule type" value="Genomic_DNA"/>
</dbReference>
<keyword evidence="9" id="KW-0539">Nucleus</keyword>
<dbReference type="InterPro" id="IPR003595">
    <property type="entry name" value="Tyr_Pase_cat"/>
</dbReference>
<gene>
    <name evidence="17" type="ORF">RI129_002583</name>
</gene>
<dbReference type="Proteomes" id="UP001329430">
    <property type="component" value="Chromosome 2"/>
</dbReference>
<keyword evidence="7" id="KW-0378">Hydrolase</keyword>
<sequence length="162" mass="18512">MLSDVGLDCSLNFSWIVQSELAGMACPRTKLHIDYLENQGISHLVSLSPEMLPPISDHNNMKWSHIFVEEFEAPSLEQILNFIDICKTCRIQQRAVGIHCRMGRGRTGVMGACYLIRFCGLAPERALINIRLLRQGSVETREQERVVLQYHDYIRQLDLDAP</sequence>
<evidence type="ECO:0000313" key="17">
    <source>
        <dbReference type="EMBL" id="KAK5647691.1"/>
    </source>
</evidence>
<reference evidence="17 18" key="1">
    <citation type="journal article" date="2024" name="Insects">
        <title>An Improved Chromosome-Level Genome Assembly of the Firefly Pyrocoelia pectoralis.</title>
        <authorList>
            <person name="Fu X."/>
            <person name="Meyer-Rochow V.B."/>
            <person name="Ballantyne L."/>
            <person name="Zhu X."/>
        </authorList>
    </citation>
    <scope>NUCLEOTIDE SEQUENCE [LARGE SCALE GENOMIC DNA]</scope>
    <source>
        <strain evidence="17">XCY_ONT2</strain>
    </source>
</reference>
<comment type="catalytic activity">
    <reaction evidence="11">
        <text>O-phospho-L-threonyl-[protein] + H2O = L-threonyl-[protein] + phosphate</text>
        <dbReference type="Rhea" id="RHEA:47004"/>
        <dbReference type="Rhea" id="RHEA-COMP:11060"/>
        <dbReference type="Rhea" id="RHEA-COMP:11605"/>
        <dbReference type="ChEBI" id="CHEBI:15377"/>
        <dbReference type="ChEBI" id="CHEBI:30013"/>
        <dbReference type="ChEBI" id="CHEBI:43474"/>
        <dbReference type="ChEBI" id="CHEBI:61977"/>
        <dbReference type="EC" id="3.1.3.16"/>
    </reaction>
</comment>
<dbReference type="FunFam" id="3.90.190.10:FF:000063">
    <property type="entry name" value="Dual specificity phosphatase 23"/>
    <property type="match status" value="1"/>
</dbReference>
<dbReference type="InterPro" id="IPR029021">
    <property type="entry name" value="Prot-tyrosine_phosphatase-like"/>
</dbReference>
<dbReference type="SMART" id="SM00404">
    <property type="entry name" value="PTPc_motif"/>
    <property type="match status" value="1"/>
</dbReference>
<comment type="catalytic activity">
    <reaction evidence="10">
        <text>O-phospho-L-seryl-[protein] + H2O = L-seryl-[protein] + phosphate</text>
        <dbReference type="Rhea" id="RHEA:20629"/>
        <dbReference type="Rhea" id="RHEA-COMP:9863"/>
        <dbReference type="Rhea" id="RHEA-COMP:11604"/>
        <dbReference type="ChEBI" id="CHEBI:15377"/>
        <dbReference type="ChEBI" id="CHEBI:29999"/>
        <dbReference type="ChEBI" id="CHEBI:43474"/>
        <dbReference type="ChEBI" id="CHEBI:83421"/>
        <dbReference type="EC" id="3.1.3.16"/>
    </reaction>
</comment>
<dbReference type="SUPFAM" id="SSF52799">
    <property type="entry name" value="(Phosphotyrosine protein) phosphatases II"/>
    <property type="match status" value="1"/>
</dbReference>
<dbReference type="EC" id="3.1.3.48" evidence="4"/>
<dbReference type="GO" id="GO:0004725">
    <property type="term" value="F:protein tyrosine phosphatase activity"/>
    <property type="evidence" value="ECO:0007669"/>
    <property type="project" value="UniProtKB-EC"/>
</dbReference>
<evidence type="ECO:0000313" key="18">
    <source>
        <dbReference type="Proteomes" id="UP001329430"/>
    </source>
</evidence>
<protein>
    <recommendedName>
        <fullName evidence="13">Dual specificity protein phosphatase 23</fullName>
        <ecNumber evidence="5">3.1.3.16</ecNumber>
        <ecNumber evidence="4">3.1.3.48</ecNumber>
    </recommendedName>
    <alternativeName>
        <fullName evidence="14">Low molecular mass dual specificity phosphatase 3</fullName>
    </alternativeName>
</protein>